<gene>
    <name evidence="1" type="ORF">H6P80_08030</name>
</gene>
<accession>A0A842HYL2</accession>
<evidence type="ECO:0000313" key="2">
    <source>
        <dbReference type="Proteomes" id="UP000564378"/>
    </source>
</evidence>
<keyword evidence="2" id="KW-1185">Reference proteome</keyword>
<keyword evidence="1" id="KW-0132">Cell division</keyword>
<protein>
    <submittedName>
        <fullName evidence="1">Cell division protein ZapA</fullName>
    </submittedName>
</protein>
<comment type="caution">
    <text evidence="1">The sequence shown here is derived from an EMBL/GenBank/DDBJ whole genome shotgun (WGS) entry which is preliminary data.</text>
</comment>
<dbReference type="EMBL" id="JACJVJ010000001">
    <property type="protein sequence ID" value="MBC2777567.1"/>
    <property type="molecule type" value="Genomic_DNA"/>
</dbReference>
<keyword evidence="1" id="KW-0131">Cell cycle</keyword>
<dbReference type="Pfam" id="PF05164">
    <property type="entry name" value="ZapA"/>
    <property type="match status" value="1"/>
</dbReference>
<organism evidence="1 2">
    <name type="scientific">Parasphingopyxis marina</name>
    <dbReference type="NCBI Taxonomy" id="2761622"/>
    <lineage>
        <taxon>Bacteria</taxon>
        <taxon>Pseudomonadati</taxon>
        <taxon>Pseudomonadota</taxon>
        <taxon>Alphaproteobacteria</taxon>
        <taxon>Sphingomonadales</taxon>
        <taxon>Sphingomonadaceae</taxon>
        <taxon>Parasphingopyxis</taxon>
    </lineage>
</organism>
<dbReference type="RefSeq" id="WP_185800767.1">
    <property type="nucleotide sequence ID" value="NZ_JACJVJ010000001.1"/>
</dbReference>
<dbReference type="InterPro" id="IPR007838">
    <property type="entry name" value="Cell_div_ZapA-like"/>
</dbReference>
<name>A0A842HYL2_9SPHN</name>
<dbReference type="SUPFAM" id="SSF102829">
    <property type="entry name" value="Cell division protein ZapA-like"/>
    <property type="match status" value="1"/>
</dbReference>
<evidence type="ECO:0000313" key="1">
    <source>
        <dbReference type="EMBL" id="MBC2777567.1"/>
    </source>
</evidence>
<dbReference type="InterPro" id="IPR036192">
    <property type="entry name" value="Cell_div_ZapA-like_sf"/>
</dbReference>
<dbReference type="Proteomes" id="UP000564378">
    <property type="component" value="Unassembled WGS sequence"/>
</dbReference>
<sequence>MADVILSIGGHSYTVSCRDGEEPRLQKLGGMVHDRTERAKASVGGNLGEARMLLFAALLLADEADENAERSISDGELSSIENLADRLNGISERLAPDDAQS</sequence>
<dbReference type="AlphaFoldDB" id="A0A842HYL2"/>
<proteinExistence type="predicted"/>
<reference evidence="1 2" key="1">
    <citation type="submission" date="2020-08" db="EMBL/GenBank/DDBJ databases">
        <title>Draft genome sequence of Parasphingopyxis sp. GrpM-11.</title>
        <authorList>
            <person name="Oh J."/>
            <person name="Roh D.-H."/>
        </authorList>
    </citation>
    <scope>NUCLEOTIDE SEQUENCE [LARGE SCALE GENOMIC DNA]</scope>
    <source>
        <strain evidence="1 2">GrpM-11</strain>
    </source>
</reference>
<dbReference type="GO" id="GO:0051301">
    <property type="term" value="P:cell division"/>
    <property type="evidence" value="ECO:0007669"/>
    <property type="project" value="UniProtKB-KW"/>
</dbReference>